<dbReference type="OrthoDB" id="147588at2157"/>
<dbReference type="InterPro" id="IPR029060">
    <property type="entry name" value="PIN-like_dom_sf"/>
</dbReference>
<dbReference type="Gene3D" id="3.40.50.1010">
    <property type="entry name" value="5'-nuclease"/>
    <property type="match status" value="1"/>
</dbReference>
<dbReference type="STRING" id="1073996.SAMN05444271_12139"/>
<proteinExistence type="inferred from homology"/>
<dbReference type="InterPro" id="IPR050556">
    <property type="entry name" value="Type_II_TA_system_RNase"/>
</dbReference>
<keyword evidence="9" id="KW-1185">Reference proteome</keyword>
<evidence type="ECO:0000256" key="4">
    <source>
        <dbReference type="ARBA" id="ARBA00022801"/>
    </source>
</evidence>
<name>A0A1H6WDV5_9EURY</name>
<feature type="domain" description="PIN" evidence="7">
    <location>
        <begin position="3"/>
        <end position="122"/>
    </location>
</feature>
<dbReference type="GO" id="GO:0016787">
    <property type="term" value="F:hydrolase activity"/>
    <property type="evidence" value="ECO:0007669"/>
    <property type="project" value="UniProtKB-KW"/>
</dbReference>
<evidence type="ECO:0000259" key="7">
    <source>
        <dbReference type="Pfam" id="PF01850"/>
    </source>
</evidence>
<dbReference type="GeneID" id="35002184"/>
<evidence type="ECO:0000256" key="6">
    <source>
        <dbReference type="ARBA" id="ARBA00038093"/>
    </source>
</evidence>
<dbReference type="GO" id="GO:0046872">
    <property type="term" value="F:metal ion binding"/>
    <property type="evidence" value="ECO:0007669"/>
    <property type="project" value="UniProtKB-KW"/>
</dbReference>
<accession>A0A2H4Q196</accession>
<sequence length="132" mass="14627">MLCLDSSFLIDYLHGRDHALSFLEARPNAEYVVPTLALWELYTGAERSNKQGDSIAAIDDSLDWIGVIGFNRSAAQEGARIRAQLFDQGQQINAVDVLIAAVALDYDADIVAMDRDFEYIDGLNVLYPDDLS</sequence>
<evidence type="ECO:0000256" key="5">
    <source>
        <dbReference type="ARBA" id="ARBA00022842"/>
    </source>
</evidence>
<evidence type="ECO:0000256" key="2">
    <source>
        <dbReference type="ARBA" id="ARBA00022722"/>
    </source>
</evidence>
<evidence type="ECO:0000256" key="1">
    <source>
        <dbReference type="ARBA" id="ARBA00001946"/>
    </source>
</evidence>
<dbReference type="RefSeq" id="WP_089673172.1">
    <property type="nucleotide sequence ID" value="NZ_CP024845.1"/>
</dbReference>
<dbReference type="AlphaFoldDB" id="A0A1H6WDV5"/>
<gene>
    <name evidence="8" type="ORF">SAMN05444271_12139</name>
</gene>
<keyword evidence="4" id="KW-0378">Hydrolase</keyword>
<dbReference type="GO" id="GO:0004518">
    <property type="term" value="F:nuclease activity"/>
    <property type="evidence" value="ECO:0007669"/>
    <property type="project" value="UniProtKB-KW"/>
</dbReference>
<reference evidence="8 9" key="1">
    <citation type="submission" date="2016-10" db="EMBL/GenBank/DDBJ databases">
        <authorList>
            <person name="de Groot N.N."/>
        </authorList>
    </citation>
    <scope>NUCLEOTIDE SEQUENCE [LARGE SCALE GENOMIC DNA]</scope>
    <source>
        <strain evidence="8 9">DSM 22187</strain>
    </source>
</reference>
<evidence type="ECO:0000313" key="9">
    <source>
        <dbReference type="Proteomes" id="UP000198888"/>
    </source>
</evidence>
<evidence type="ECO:0000256" key="3">
    <source>
        <dbReference type="ARBA" id="ARBA00022723"/>
    </source>
</evidence>
<dbReference type="EMBL" id="FNYR01000021">
    <property type="protein sequence ID" value="SEJ10495.1"/>
    <property type="molecule type" value="Genomic_DNA"/>
</dbReference>
<accession>A0A1H6WDV5</accession>
<protein>
    <recommendedName>
        <fullName evidence="7">PIN domain-containing protein</fullName>
    </recommendedName>
</protein>
<organism evidence="8 9">
    <name type="scientific">Halohasta litchfieldiae</name>
    <dbReference type="NCBI Taxonomy" id="1073996"/>
    <lineage>
        <taxon>Archaea</taxon>
        <taxon>Methanobacteriati</taxon>
        <taxon>Methanobacteriota</taxon>
        <taxon>Stenosarchaea group</taxon>
        <taxon>Halobacteria</taxon>
        <taxon>Halobacteriales</taxon>
        <taxon>Haloferacaceae</taxon>
        <taxon>Halohasta</taxon>
    </lineage>
</organism>
<dbReference type="SUPFAM" id="SSF88723">
    <property type="entry name" value="PIN domain-like"/>
    <property type="match status" value="1"/>
</dbReference>
<keyword evidence="3" id="KW-0479">Metal-binding</keyword>
<dbReference type="Proteomes" id="UP000198888">
    <property type="component" value="Unassembled WGS sequence"/>
</dbReference>
<dbReference type="PANTHER" id="PTHR33653">
    <property type="entry name" value="RIBONUCLEASE VAPC2"/>
    <property type="match status" value="1"/>
</dbReference>
<dbReference type="PANTHER" id="PTHR33653:SF1">
    <property type="entry name" value="RIBONUCLEASE VAPC2"/>
    <property type="match status" value="1"/>
</dbReference>
<evidence type="ECO:0000313" key="8">
    <source>
        <dbReference type="EMBL" id="SEJ10495.1"/>
    </source>
</evidence>
<keyword evidence="5" id="KW-0460">Magnesium</keyword>
<keyword evidence="2" id="KW-0540">Nuclease</keyword>
<dbReference type="Pfam" id="PF01850">
    <property type="entry name" value="PIN"/>
    <property type="match status" value="1"/>
</dbReference>
<comment type="similarity">
    <text evidence="6">Belongs to the PINc/VapC protein family.</text>
</comment>
<dbReference type="InterPro" id="IPR002716">
    <property type="entry name" value="PIN_dom"/>
</dbReference>
<dbReference type="KEGG" id="hae:halTADL_1374"/>
<comment type="cofactor">
    <cofactor evidence="1">
        <name>Mg(2+)</name>
        <dbReference type="ChEBI" id="CHEBI:18420"/>
    </cofactor>
</comment>